<keyword evidence="1" id="KW-0812">Transmembrane</keyword>
<proteinExistence type="predicted"/>
<keyword evidence="1" id="KW-0472">Membrane</keyword>
<dbReference type="KEGG" id="rsn:RSPO_c00842"/>
<evidence type="ECO:0000313" key="2">
    <source>
        <dbReference type="EMBL" id="AEG68144.1"/>
    </source>
</evidence>
<dbReference type="GeneID" id="61365746"/>
<feature type="transmembrane region" description="Helical" evidence="1">
    <location>
        <begin position="21"/>
        <end position="39"/>
    </location>
</feature>
<gene>
    <name evidence="2" type="ordered locus">RSPO_c00842</name>
</gene>
<dbReference type="HOGENOM" id="CLU_3029147_0_0_4"/>
<accession>F6FYR0</accession>
<dbReference type="RefSeq" id="WP_014616205.1">
    <property type="nucleotide sequence ID" value="NC_017574.1"/>
</dbReference>
<protein>
    <submittedName>
        <fullName evidence="2">Uncharacterized protein</fullName>
    </submittedName>
</protein>
<evidence type="ECO:0000256" key="1">
    <source>
        <dbReference type="SAM" id="Phobius"/>
    </source>
</evidence>
<sequence>METGYKVDSIGAAQERLSFTFLLYPRFLSMFAKFFYFYFWHLAPLAEGEGRLQQK</sequence>
<dbReference type="EMBL" id="CP002819">
    <property type="protein sequence ID" value="AEG68144.1"/>
    <property type="molecule type" value="Genomic_DNA"/>
</dbReference>
<reference evidence="2 3" key="1">
    <citation type="journal article" date="2011" name="J. Bacteriol.">
        <title>Complete genome sequence of the plant pathogen Ralstonia solanacearum strain Po82.</title>
        <authorList>
            <person name="Xu J."/>
            <person name="Zheng H.J."/>
            <person name="Liu L."/>
            <person name="Pan Z.C."/>
            <person name="Prior P."/>
            <person name="Tang B."/>
            <person name="Xu J.S."/>
            <person name="Zhang H."/>
            <person name="Tian Q."/>
            <person name="Zhang L.Q."/>
            <person name="Feng J."/>
        </authorList>
    </citation>
    <scope>NUCLEOTIDE SEQUENCE [LARGE SCALE GENOMIC DNA]</scope>
    <source>
        <strain evidence="2 3">Po82</strain>
    </source>
</reference>
<name>F6FYR0_RALS8</name>
<dbReference type="PATRIC" id="fig|1031711.3.peg.823"/>
<keyword evidence="1" id="KW-1133">Transmembrane helix</keyword>
<dbReference type="Proteomes" id="UP000007953">
    <property type="component" value="Chromosome"/>
</dbReference>
<organism evidence="2 3">
    <name type="scientific">Ralstonia solanacearum (strain Po82)</name>
    <dbReference type="NCBI Taxonomy" id="1031711"/>
    <lineage>
        <taxon>Bacteria</taxon>
        <taxon>Pseudomonadati</taxon>
        <taxon>Pseudomonadota</taxon>
        <taxon>Betaproteobacteria</taxon>
        <taxon>Burkholderiales</taxon>
        <taxon>Burkholderiaceae</taxon>
        <taxon>Ralstonia</taxon>
        <taxon>Ralstonia solanacearum species complex</taxon>
    </lineage>
</organism>
<evidence type="ECO:0000313" key="3">
    <source>
        <dbReference type="Proteomes" id="UP000007953"/>
    </source>
</evidence>
<dbReference type="AlphaFoldDB" id="F6FYR0"/>